<gene>
    <name evidence="2" type="ORF">J3491_10835</name>
</gene>
<evidence type="ECO:0000313" key="3">
    <source>
        <dbReference type="Proteomes" id="UP000664161"/>
    </source>
</evidence>
<feature type="transmembrane region" description="Helical" evidence="1">
    <location>
        <begin position="35"/>
        <end position="53"/>
    </location>
</feature>
<keyword evidence="1" id="KW-0472">Membrane</keyword>
<keyword evidence="1" id="KW-1133">Transmembrane helix</keyword>
<organism evidence="2 3">
    <name type="scientific">Psychrobacter halodurans</name>
    <dbReference type="NCBI Taxonomy" id="2818439"/>
    <lineage>
        <taxon>Bacteria</taxon>
        <taxon>Pseudomonadati</taxon>
        <taxon>Pseudomonadota</taxon>
        <taxon>Gammaproteobacteria</taxon>
        <taxon>Moraxellales</taxon>
        <taxon>Moraxellaceae</taxon>
        <taxon>Psychrobacter</taxon>
    </lineage>
</organism>
<feature type="transmembrane region" description="Helical" evidence="1">
    <location>
        <begin position="6"/>
        <end position="28"/>
    </location>
</feature>
<reference evidence="2 3" key="1">
    <citation type="submission" date="2021-03" db="EMBL/GenBank/DDBJ databases">
        <authorList>
            <person name="Shang D.-D."/>
            <person name="Du Z.-J."/>
            <person name="Chen G.-J."/>
        </authorList>
    </citation>
    <scope>NUCLEOTIDE SEQUENCE [LARGE SCALE GENOMIC DNA]</scope>
    <source>
        <strain evidence="2 3">F2608</strain>
    </source>
</reference>
<comment type="caution">
    <text evidence="2">The sequence shown here is derived from an EMBL/GenBank/DDBJ whole genome shotgun (WGS) entry which is preliminary data.</text>
</comment>
<dbReference type="EMBL" id="JAGBKN010000031">
    <property type="protein sequence ID" value="MBO1517822.1"/>
    <property type="molecule type" value="Genomic_DNA"/>
</dbReference>
<keyword evidence="3" id="KW-1185">Reference proteome</keyword>
<feature type="transmembrane region" description="Helical" evidence="1">
    <location>
        <begin position="73"/>
        <end position="97"/>
    </location>
</feature>
<keyword evidence="1" id="KW-0812">Transmembrane</keyword>
<evidence type="ECO:0000256" key="1">
    <source>
        <dbReference type="SAM" id="Phobius"/>
    </source>
</evidence>
<protein>
    <submittedName>
        <fullName evidence="2">Uncharacterized protein</fullName>
    </submittedName>
</protein>
<sequence>MTHLSYTIKCWALGVAFFVGFYFMVLLSDPSFSKYVYILALSTVLFPIAKRAVDAMMNFFAPNTELFNGLLPSLLINIVIWIFTPFIVALAVIAFILHSMGVLTENIGH</sequence>
<dbReference type="RefSeq" id="WP_207970223.1">
    <property type="nucleotide sequence ID" value="NZ_JAGBKN010000031.1"/>
</dbReference>
<proteinExistence type="predicted"/>
<dbReference type="Proteomes" id="UP000664161">
    <property type="component" value="Unassembled WGS sequence"/>
</dbReference>
<dbReference type="AlphaFoldDB" id="A0AAW4IQS3"/>
<evidence type="ECO:0000313" key="2">
    <source>
        <dbReference type="EMBL" id="MBO1517822.1"/>
    </source>
</evidence>
<name>A0AAW4IQS3_9GAMM</name>
<accession>A0AAW4IQS3</accession>